<evidence type="ECO:0000256" key="2">
    <source>
        <dbReference type="ARBA" id="ARBA00022737"/>
    </source>
</evidence>
<keyword evidence="6" id="KW-1185">Reference proteome</keyword>
<dbReference type="Pfam" id="PF01535">
    <property type="entry name" value="PPR"/>
    <property type="match status" value="3"/>
</dbReference>
<evidence type="ECO:0000313" key="5">
    <source>
        <dbReference type="EMBL" id="KAL2463787.1"/>
    </source>
</evidence>
<evidence type="ECO:0000256" key="3">
    <source>
        <dbReference type="PROSITE-ProRule" id="PRU00708"/>
    </source>
</evidence>
<dbReference type="InterPro" id="IPR002885">
    <property type="entry name" value="PPR_rpt"/>
</dbReference>
<dbReference type="InterPro" id="IPR011990">
    <property type="entry name" value="TPR-like_helical_dom_sf"/>
</dbReference>
<gene>
    <name evidence="5" type="ORF">Fot_53443</name>
</gene>
<comment type="caution">
    <text evidence="5">The sequence shown here is derived from an EMBL/GenBank/DDBJ whole genome shotgun (WGS) entry which is preliminary data.</text>
</comment>
<dbReference type="NCBIfam" id="TIGR00756">
    <property type="entry name" value="PPR"/>
    <property type="match status" value="8"/>
</dbReference>
<dbReference type="Gene3D" id="1.25.40.10">
    <property type="entry name" value="Tetratricopeptide repeat domain"/>
    <property type="match status" value="3"/>
</dbReference>
<keyword evidence="2" id="KW-0677">Repeat</keyword>
<dbReference type="EMBL" id="JBFOLJ010000019">
    <property type="protein sequence ID" value="KAL2463787.1"/>
    <property type="molecule type" value="Genomic_DNA"/>
</dbReference>
<dbReference type="SUPFAM" id="SSF48452">
    <property type="entry name" value="TPR-like"/>
    <property type="match status" value="1"/>
</dbReference>
<comment type="similarity">
    <text evidence="1">Belongs to the PPR family. P subfamily.</text>
</comment>
<dbReference type="Pfam" id="PF17177">
    <property type="entry name" value="PPR_long"/>
    <property type="match status" value="1"/>
</dbReference>
<dbReference type="InterPro" id="IPR033443">
    <property type="entry name" value="PROP1-like_PPR_dom"/>
</dbReference>
<feature type="domain" description="PROP1-like PPR" evidence="4">
    <location>
        <begin position="365"/>
        <end position="518"/>
    </location>
</feature>
<feature type="repeat" description="PPR" evidence="3">
    <location>
        <begin position="493"/>
        <end position="527"/>
    </location>
</feature>
<evidence type="ECO:0000259" key="4">
    <source>
        <dbReference type="Pfam" id="PF17177"/>
    </source>
</evidence>
<evidence type="ECO:0000256" key="1">
    <source>
        <dbReference type="ARBA" id="ARBA00007626"/>
    </source>
</evidence>
<evidence type="ECO:0000313" key="6">
    <source>
        <dbReference type="Proteomes" id="UP001604277"/>
    </source>
</evidence>
<feature type="repeat" description="PPR" evidence="3">
    <location>
        <begin position="214"/>
        <end position="248"/>
    </location>
</feature>
<sequence length="587" mass="67608">MLRKSKHFCSFWQLVAPLRLSTLRQDYFNNSGVDDFLCNEFCTMAETIRGDDSSFIAESAALPDWVKFSDEDTVVSKSRDDDFVPPSISYWIENPEIRDHETDIKSIVNDIVESDVNKISKVLKNQFKSTDEVMDKLNCSDFNISEGLVEQILKRFSCEWIPAFGLFKWAEFRGGMTHSPDLYNLMVDNLGKAKKFHLMWELVEEMNKLEGYVTLDTMTKVMRRLAKAGKYQDAIEAFKKMELFGVDRDITAMNLLMDALVKQGSVEYAEKVLLEFKDQISPTLQTWNVLVHGWCKARQISKAKKTVDVMKNHGFSSDMITYTNFIEAYCREKDFRKVDATLEEMQKNGCHPSIVTYTIIMNALGRAKEINKALEIYEKMKQNGCSPDASFYSCFIFALSKAGRLKDSYDVFEDMSKQGVAPDVLTYNTLITIAAQHLHEERALKLLKTMEESGCKPDLNTYAPLLKMCCRLKRMKVLSFLLNHMFKNDVSIDLGMYSLLVRGLCRNGKHEHACSYFEESVLKGFVPMDCMYKNLAEELEKRGKHKEKERVEELMLQAKQQGYEDFSMPMVKIQGESLHACNQNVFQ</sequence>
<organism evidence="5 6">
    <name type="scientific">Forsythia ovata</name>
    <dbReference type="NCBI Taxonomy" id="205694"/>
    <lineage>
        <taxon>Eukaryota</taxon>
        <taxon>Viridiplantae</taxon>
        <taxon>Streptophyta</taxon>
        <taxon>Embryophyta</taxon>
        <taxon>Tracheophyta</taxon>
        <taxon>Spermatophyta</taxon>
        <taxon>Magnoliopsida</taxon>
        <taxon>eudicotyledons</taxon>
        <taxon>Gunneridae</taxon>
        <taxon>Pentapetalae</taxon>
        <taxon>asterids</taxon>
        <taxon>lamiids</taxon>
        <taxon>Lamiales</taxon>
        <taxon>Oleaceae</taxon>
        <taxon>Forsythieae</taxon>
        <taxon>Forsythia</taxon>
    </lineage>
</organism>
<feature type="repeat" description="PPR" evidence="3">
    <location>
        <begin position="423"/>
        <end position="457"/>
    </location>
</feature>
<dbReference type="PANTHER" id="PTHR47936:SF1">
    <property type="entry name" value="PENTATRICOPEPTIDE REPEAT-CONTAINING PROTEIN GUN1, CHLOROPLASTIC"/>
    <property type="match status" value="1"/>
</dbReference>
<feature type="repeat" description="PPR" evidence="3">
    <location>
        <begin position="318"/>
        <end position="352"/>
    </location>
</feature>
<dbReference type="Pfam" id="PF13041">
    <property type="entry name" value="PPR_2"/>
    <property type="match status" value="1"/>
</dbReference>
<feature type="repeat" description="PPR" evidence="3">
    <location>
        <begin position="388"/>
        <end position="422"/>
    </location>
</feature>
<feature type="repeat" description="PPR" evidence="3">
    <location>
        <begin position="283"/>
        <end position="317"/>
    </location>
</feature>
<reference evidence="6" key="1">
    <citation type="submission" date="2024-07" db="EMBL/GenBank/DDBJ databases">
        <title>Two chromosome-level genome assemblies of Korean endemic species Abeliophyllum distichum and Forsythia ovata (Oleaceae).</title>
        <authorList>
            <person name="Jang H."/>
        </authorList>
    </citation>
    <scope>NUCLEOTIDE SEQUENCE [LARGE SCALE GENOMIC DNA]</scope>
</reference>
<protein>
    <submittedName>
        <fullName evidence="5">Pentatricopeptide repeat-containing protein</fullName>
    </submittedName>
</protein>
<name>A0ABD1PIP5_9LAMI</name>
<dbReference type="AlphaFoldDB" id="A0ABD1PIP5"/>
<proteinExistence type="inferred from homology"/>
<dbReference type="PANTHER" id="PTHR47936">
    <property type="entry name" value="PPR_LONG DOMAIN-CONTAINING PROTEIN"/>
    <property type="match status" value="1"/>
</dbReference>
<accession>A0ABD1PIP5</accession>
<dbReference type="PROSITE" id="PS51375">
    <property type="entry name" value="PPR"/>
    <property type="match status" value="7"/>
</dbReference>
<feature type="repeat" description="PPR" evidence="3">
    <location>
        <begin position="353"/>
        <end position="387"/>
    </location>
</feature>
<dbReference type="Proteomes" id="UP001604277">
    <property type="component" value="Unassembled WGS sequence"/>
</dbReference>